<dbReference type="EMBL" id="JACIIK010000009">
    <property type="protein sequence ID" value="MBB6204200.1"/>
    <property type="molecule type" value="Genomic_DNA"/>
</dbReference>
<dbReference type="Proteomes" id="UP000518681">
    <property type="component" value="Unassembled WGS sequence"/>
</dbReference>
<evidence type="ECO:0000313" key="4">
    <source>
        <dbReference type="Proteomes" id="UP000518681"/>
    </source>
</evidence>
<dbReference type="AlphaFoldDB" id="A0AAW3UZX0"/>
<feature type="region of interest" description="Disordered" evidence="1">
    <location>
        <begin position="171"/>
        <end position="192"/>
    </location>
</feature>
<feature type="compositionally biased region" description="Low complexity" evidence="1">
    <location>
        <begin position="49"/>
        <end position="66"/>
    </location>
</feature>
<evidence type="ECO:0000256" key="1">
    <source>
        <dbReference type="SAM" id="MobiDB-lite"/>
    </source>
</evidence>
<evidence type="ECO:0000256" key="2">
    <source>
        <dbReference type="SAM" id="SignalP"/>
    </source>
</evidence>
<evidence type="ECO:0000313" key="3">
    <source>
        <dbReference type="EMBL" id="MBB6204200.1"/>
    </source>
</evidence>
<feature type="region of interest" description="Disordered" evidence="1">
    <location>
        <begin position="41"/>
        <end position="78"/>
    </location>
</feature>
<reference evidence="3 4" key="1">
    <citation type="submission" date="2020-08" db="EMBL/GenBank/DDBJ databases">
        <title>Genomic Encyclopedia of Type Strains, Phase IV (KMG-V): Genome sequencing to study the core and pangenomes of soil and plant-associated prokaryotes.</title>
        <authorList>
            <person name="Whitman W."/>
        </authorList>
    </citation>
    <scope>NUCLEOTIDE SEQUENCE [LARGE SCALE GENOMIC DNA]</scope>
    <source>
        <strain evidence="3 4">SEMIA 4013</strain>
    </source>
</reference>
<keyword evidence="2" id="KW-0732">Signal</keyword>
<feature type="chain" id="PRO_5043565546" evidence="2">
    <location>
        <begin position="22"/>
        <end position="192"/>
    </location>
</feature>
<organism evidence="3 4">
    <name type="scientific">Paraburkholderia fungorum</name>
    <dbReference type="NCBI Taxonomy" id="134537"/>
    <lineage>
        <taxon>Bacteria</taxon>
        <taxon>Pseudomonadati</taxon>
        <taxon>Pseudomonadota</taxon>
        <taxon>Betaproteobacteria</taxon>
        <taxon>Burkholderiales</taxon>
        <taxon>Burkholderiaceae</taxon>
        <taxon>Paraburkholderia</taxon>
    </lineage>
</organism>
<dbReference type="RefSeq" id="WP_184957348.1">
    <property type="nucleotide sequence ID" value="NZ_JACIIK010000009.1"/>
</dbReference>
<protein>
    <submittedName>
        <fullName evidence="3">Uncharacterized protein</fullName>
    </submittedName>
</protein>
<feature type="signal peptide" evidence="2">
    <location>
        <begin position="1"/>
        <end position="21"/>
    </location>
</feature>
<accession>A0AAW3UZX0</accession>
<name>A0AAW3UZX0_9BURK</name>
<sequence>MKRVQAFGGLVLLMAFGVTRAGTPSVGDLIDAEATRTLHQMTNDDKSSANGGPLPGGAAMAGPTAPLRAVPAPADEKPKHPDGLFARFGVVPNLSGYLMWNNAVYQVSVGKKVKGWTVIAINADGADLRSAKGAIKHFDSLVDSGFDGGDGGDSASAAQAQPRNTVAIPQASMPPGLSPMLGARPSATVGVR</sequence>
<proteinExistence type="predicted"/>
<comment type="caution">
    <text evidence="3">The sequence shown here is derived from an EMBL/GenBank/DDBJ whole genome shotgun (WGS) entry which is preliminary data.</text>
</comment>
<gene>
    <name evidence="3" type="ORF">GGD69_005094</name>
</gene>